<feature type="compositionally biased region" description="Basic residues" evidence="3">
    <location>
        <begin position="188"/>
        <end position="206"/>
    </location>
</feature>
<dbReference type="GO" id="GO:0003779">
    <property type="term" value="F:actin binding"/>
    <property type="evidence" value="ECO:0007669"/>
    <property type="project" value="UniProtKB-KW"/>
</dbReference>
<dbReference type="InterPro" id="IPR002108">
    <property type="entry name" value="ADF-H"/>
</dbReference>
<dbReference type="AlphaFoldDB" id="A0A816IWP6"/>
<feature type="compositionally biased region" description="Basic and acidic residues" evidence="3">
    <location>
        <begin position="176"/>
        <end position="187"/>
    </location>
</feature>
<name>A0A816IWP6_BRANA</name>
<dbReference type="InterPro" id="IPR017904">
    <property type="entry name" value="ADF/Cofilin"/>
</dbReference>
<feature type="domain" description="ADF-H" evidence="4">
    <location>
        <begin position="14"/>
        <end position="146"/>
    </location>
</feature>
<sequence length="238" mass="27549">MAISKVLSANSASGMHVNDECKVKFMELKAKRTYRYIVFKIDEKAQEVQIEKLGNPEETYDDFANSIPENECRYAIYDFDFTTEDNCQKSKIYFIAWSPDTSRVRSKMLYASSKDRFKREMDGIQVELQATDPSEMSLDIIKERALTQKKLHEISGWENKKTRKIESQIASLQRRMDGEKMEETEKLRSKKAAVHAKAREKKAKVQTRRAQEILHAEEEAVRLQATGQIPNKSSCSCF</sequence>
<dbReference type="Proteomes" id="UP001295469">
    <property type="component" value="Chromosome C09"/>
</dbReference>
<evidence type="ECO:0000259" key="4">
    <source>
        <dbReference type="PROSITE" id="PS51263"/>
    </source>
</evidence>
<dbReference type="GO" id="GO:0015629">
    <property type="term" value="C:actin cytoskeleton"/>
    <property type="evidence" value="ECO:0007669"/>
    <property type="project" value="InterPro"/>
</dbReference>
<dbReference type="InterPro" id="IPR029006">
    <property type="entry name" value="ADF-H/Gelsolin-like_dom_sf"/>
</dbReference>
<evidence type="ECO:0000313" key="5">
    <source>
        <dbReference type="EMBL" id="CAF1715031.1"/>
    </source>
</evidence>
<organism evidence="5">
    <name type="scientific">Brassica napus</name>
    <name type="common">Rape</name>
    <dbReference type="NCBI Taxonomy" id="3708"/>
    <lineage>
        <taxon>Eukaryota</taxon>
        <taxon>Viridiplantae</taxon>
        <taxon>Streptophyta</taxon>
        <taxon>Embryophyta</taxon>
        <taxon>Tracheophyta</taxon>
        <taxon>Spermatophyta</taxon>
        <taxon>Magnoliopsida</taxon>
        <taxon>eudicotyledons</taxon>
        <taxon>Gunneridae</taxon>
        <taxon>Pentapetalae</taxon>
        <taxon>rosids</taxon>
        <taxon>malvids</taxon>
        <taxon>Brassicales</taxon>
        <taxon>Brassicaceae</taxon>
        <taxon>Brassiceae</taxon>
        <taxon>Brassica</taxon>
    </lineage>
</organism>
<dbReference type="FunFam" id="3.40.20.10:FF:000025">
    <property type="entry name" value="Actin-depolymerizing factor 2"/>
    <property type="match status" value="1"/>
</dbReference>
<evidence type="ECO:0000256" key="3">
    <source>
        <dbReference type="SAM" id="MobiDB-lite"/>
    </source>
</evidence>
<feature type="region of interest" description="Disordered" evidence="3">
    <location>
        <begin position="176"/>
        <end position="206"/>
    </location>
</feature>
<comment type="similarity">
    <text evidence="1">Belongs to the actin-binding proteins ADF family.</text>
</comment>
<dbReference type="SMART" id="SM00102">
    <property type="entry name" value="ADF"/>
    <property type="match status" value="1"/>
</dbReference>
<keyword evidence="2" id="KW-0009">Actin-binding</keyword>
<dbReference type="EMBL" id="HG994373">
    <property type="protein sequence ID" value="CAF1715031.1"/>
    <property type="molecule type" value="Genomic_DNA"/>
</dbReference>
<dbReference type="SUPFAM" id="SSF55753">
    <property type="entry name" value="Actin depolymerizing proteins"/>
    <property type="match status" value="1"/>
</dbReference>
<gene>
    <name evidence="5" type="ORF">DARMORV10_C09P00530.1</name>
</gene>
<dbReference type="Pfam" id="PF00241">
    <property type="entry name" value="Cofilin_ADF"/>
    <property type="match status" value="1"/>
</dbReference>
<dbReference type="CDD" id="cd11286">
    <property type="entry name" value="ADF_cofilin_like"/>
    <property type="match status" value="1"/>
</dbReference>
<protein>
    <submittedName>
        <fullName evidence="5">(rape) hypothetical protein</fullName>
    </submittedName>
</protein>
<dbReference type="PROSITE" id="PS51263">
    <property type="entry name" value="ADF_H"/>
    <property type="match status" value="1"/>
</dbReference>
<dbReference type="GO" id="GO:0030042">
    <property type="term" value="P:actin filament depolymerization"/>
    <property type="evidence" value="ECO:0007669"/>
    <property type="project" value="InterPro"/>
</dbReference>
<dbReference type="PANTHER" id="PTHR11913">
    <property type="entry name" value="COFILIN-RELATED"/>
    <property type="match status" value="1"/>
</dbReference>
<evidence type="ECO:0000256" key="2">
    <source>
        <dbReference type="ARBA" id="ARBA00023203"/>
    </source>
</evidence>
<accession>A0A816IWP6</accession>
<reference evidence="5" key="1">
    <citation type="submission" date="2021-01" db="EMBL/GenBank/DDBJ databases">
        <authorList>
            <consortium name="Genoscope - CEA"/>
            <person name="William W."/>
        </authorList>
    </citation>
    <scope>NUCLEOTIDE SEQUENCE</scope>
</reference>
<evidence type="ECO:0000256" key="1">
    <source>
        <dbReference type="ARBA" id="ARBA00006844"/>
    </source>
</evidence>
<dbReference type="Gene3D" id="3.40.20.10">
    <property type="entry name" value="Severin"/>
    <property type="match status" value="1"/>
</dbReference>
<proteinExistence type="inferred from homology"/>